<dbReference type="EMBL" id="SDMP01000020">
    <property type="protein sequence ID" value="RYQ83502.1"/>
    <property type="molecule type" value="Genomic_DNA"/>
</dbReference>
<evidence type="ECO:0000259" key="1">
    <source>
        <dbReference type="Pfam" id="PF10536"/>
    </source>
</evidence>
<keyword evidence="3" id="KW-1185">Reference proteome</keyword>
<dbReference type="GO" id="GO:0010073">
    <property type="term" value="P:meristem maintenance"/>
    <property type="evidence" value="ECO:0007669"/>
    <property type="project" value="InterPro"/>
</dbReference>
<organism evidence="2 3">
    <name type="scientific">Arachis hypogaea</name>
    <name type="common">Peanut</name>
    <dbReference type="NCBI Taxonomy" id="3818"/>
    <lineage>
        <taxon>Eukaryota</taxon>
        <taxon>Viridiplantae</taxon>
        <taxon>Streptophyta</taxon>
        <taxon>Embryophyta</taxon>
        <taxon>Tracheophyta</taxon>
        <taxon>Spermatophyta</taxon>
        <taxon>Magnoliopsida</taxon>
        <taxon>eudicotyledons</taxon>
        <taxon>Gunneridae</taxon>
        <taxon>Pentapetalae</taxon>
        <taxon>rosids</taxon>
        <taxon>fabids</taxon>
        <taxon>Fabales</taxon>
        <taxon>Fabaceae</taxon>
        <taxon>Papilionoideae</taxon>
        <taxon>50 kb inversion clade</taxon>
        <taxon>dalbergioids sensu lato</taxon>
        <taxon>Dalbergieae</taxon>
        <taxon>Pterocarpus clade</taxon>
        <taxon>Arachis</taxon>
    </lineage>
</organism>
<proteinExistence type="predicted"/>
<accession>A0A444X1P5</accession>
<comment type="caution">
    <text evidence="2">The sequence shown here is derived from an EMBL/GenBank/DDBJ whole genome shotgun (WGS) entry which is preliminary data.</text>
</comment>
<dbReference type="InterPro" id="IPR019557">
    <property type="entry name" value="AminoTfrase-like_pln_mobile"/>
</dbReference>
<dbReference type="PANTHER" id="PTHR46033">
    <property type="entry name" value="PROTEIN MAIN-LIKE 2"/>
    <property type="match status" value="1"/>
</dbReference>
<dbReference type="PANTHER" id="PTHR46033:SF8">
    <property type="entry name" value="PROTEIN MAINTENANCE OF MERISTEMS-LIKE"/>
    <property type="match status" value="1"/>
</dbReference>
<dbReference type="AlphaFoldDB" id="A0A444X1P5"/>
<protein>
    <recommendedName>
        <fullName evidence="1">Aminotransferase-like plant mobile domain-containing protein</fullName>
    </recommendedName>
</protein>
<gene>
    <name evidence="2" type="ORF">Ahy_B10g102194</name>
</gene>
<sequence length="252" mass="27588">MMACQAGNNGDINRLNETSHYAGTADFERLRLLLPRRVSHTLPPPDVIILYLDETGFGDTVPPQGLHFRQFPDFDTCGALAFGDAHVSSPLGCSHYHPAGRGATAGCQASSGSTASSTEEGALHVEAFVAAGSCSPDAPTDDSETLRQYARCYIMLLIGGYLMTDKSNNLVHIHWLPFLRDFGECRVLSWGSVVLAWMYQSLCSAAQRGITDIAGCTSLLMSWIYQRFPQWCPPDREIYQDPLAARLVGLQQ</sequence>
<feature type="domain" description="Aminotransferase-like plant mobile" evidence="1">
    <location>
        <begin position="146"/>
        <end position="247"/>
    </location>
</feature>
<dbReference type="Pfam" id="PF10536">
    <property type="entry name" value="PMD"/>
    <property type="match status" value="1"/>
</dbReference>
<evidence type="ECO:0000313" key="2">
    <source>
        <dbReference type="EMBL" id="RYQ83502.1"/>
    </source>
</evidence>
<evidence type="ECO:0000313" key="3">
    <source>
        <dbReference type="Proteomes" id="UP000289738"/>
    </source>
</evidence>
<dbReference type="InterPro" id="IPR044824">
    <property type="entry name" value="MAIN-like"/>
</dbReference>
<name>A0A444X1P5_ARAHY</name>
<reference evidence="2 3" key="1">
    <citation type="submission" date="2019-01" db="EMBL/GenBank/DDBJ databases">
        <title>Sequencing of cultivated peanut Arachis hypogaea provides insights into genome evolution and oil improvement.</title>
        <authorList>
            <person name="Chen X."/>
        </authorList>
    </citation>
    <scope>NUCLEOTIDE SEQUENCE [LARGE SCALE GENOMIC DNA]</scope>
    <source>
        <strain evidence="3">cv. Fuhuasheng</strain>
        <tissue evidence="2">Leaves</tissue>
    </source>
</reference>
<dbReference type="Proteomes" id="UP000289738">
    <property type="component" value="Chromosome B10"/>
</dbReference>